<dbReference type="GO" id="GO:0006302">
    <property type="term" value="P:double-strand break repair"/>
    <property type="evidence" value="ECO:0007669"/>
    <property type="project" value="TreeGrafter"/>
</dbReference>
<organism evidence="16 17">
    <name type="scientific">Akanthomyces lecanii RCEF 1005</name>
    <dbReference type="NCBI Taxonomy" id="1081108"/>
    <lineage>
        <taxon>Eukaryota</taxon>
        <taxon>Fungi</taxon>
        <taxon>Dikarya</taxon>
        <taxon>Ascomycota</taxon>
        <taxon>Pezizomycotina</taxon>
        <taxon>Sordariomycetes</taxon>
        <taxon>Hypocreomycetidae</taxon>
        <taxon>Hypocreales</taxon>
        <taxon>Cordycipitaceae</taxon>
        <taxon>Akanthomyces</taxon>
        <taxon>Cordyceps confragosa</taxon>
    </lineage>
</organism>
<keyword evidence="13" id="KW-0469">Meiosis</keyword>
<dbReference type="GO" id="GO:0008821">
    <property type="term" value="F:crossover junction DNA endonuclease activity"/>
    <property type="evidence" value="ECO:0007669"/>
    <property type="project" value="TreeGrafter"/>
</dbReference>
<dbReference type="CDD" id="cd20085">
    <property type="entry name" value="XPF_nuclease_Mms4"/>
    <property type="match status" value="1"/>
</dbReference>
<dbReference type="OrthoDB" id="343092at2759"/>
<dbReference type="Proteomes" id="UP000076881">
    <property type="component" value="Unassembled WGS sequence"/>
</dbReference>
<dbReference type="GO" id="GO:0031297">
    <property type="term" value="P:replication fork processing"/>
    <property type="evidence" value="ECO:0007669"/>
    <property type="project" value="TreeGrafter"/>
</dbReference>
<evidence type="ECO:0000256" key="2">
    <source>
        <dbReference type="ARBA" id="ARBA00004123"/>
    </source>
</evidence>
<keyword evidence="10" id="KW-0233">DNA recombination</keyword>
<evidence type="ECO:0000256" key="3">
    <source>
        <dbReference type="ARBA" id="ARBA00005313"/>
    </source>
</evidence>
<feature type="region of interest" description="Disordered" evidence="14">
    <location>
        <begin position="59"/>
        <end position="151"/>
    </location>
</feature>
<dbReference type="SMART" id="SM00891">
    <property type="entry name" value="ERCC4"/>
    <property type="match status" value="1"/>
</dbReference>
<keyword evidence="4" id="KW-0540">Nuclease</keyword>
<dbReference type="FunFam" id="1.10.150.670:FF:000004">
    <property type="entry name" value="Crossover junction endonuclease EME1"/>
    <property type="match status" value="1"/>
</dbReference>
<keyword evidence="17" id="KW-1185">Reference proteome</keyword>
<feature type="compositionally biased region" description="Low complexity" evidence="14">
    <location>
        <begin position="233"/>
        <end position="245"/>
    </location>
</feature>
<comment type="subcellular location">
    <subcellularLocation>
        <location evidence="2">Nucleus</location>
    </subcellularLocation>
</comment>
<sequence length="680" mass="74957">MASNVIDLISSSPPRDVRPPRHEVVKPNPAASRLAQIEIQSDDFCSSGEDTLEDLRPVNAPAAKKPRLSPEAGSIQKCHPSDSSAMTQPFHATGQKSKTPNDDIEFVSSIEAHTFASPKPRTTGLKRSRTEPTLPGSSLFPDSDPFASSPARLVPKSTLVQITQDLLSDPFTSSPAKIPPKSRHAQVAQDLLSDPFASSSPMRAAATSLVPSTTLARDRTHPGGTVAAWDPISSSAPYSSAPPEATVAPSHRLPRSPSVISIGDSSASSDGDLPAIDNFDLSQARSSYHDYLSTTAQKKAKSANNSKRKASAPKQSKPRQTIDPGQRAAAKALEKEQKRQQREREKEERQRQRDFAAAIVEVNKAKGNRKVSSKEMIIDIPLSLQPAVKVQLETLLDGLEIQHRDHDSPVHNVIKWRRKVNSKFDDESGQWVPMPLRIENEEHALVFMTAEDMVQLAVDDGLADHMTSVRSHYPKEKLIYVLQGVTAWTRKNRNIRNRQFAAGVRSQSESQVTTGRRQAEQAEYIDEDMVEDAMLRLQVEHDVLIHHTAIPLETAQWISIFTQNISTIPYKKQKDEDTAGARFCMDSGQVRTGENTQDTYVRMLQEIFRVTAPIAYGVASEFETVTKLVEGLETKGPTALEQVRKSANKDGAFSDRAIGQAVSRRLYKIFTGTDETSTDV</sequence>
<keyword evidence="7" id="KW-0227">DNA damage</keyword>
<dbReference type="GO" id="GO:0046872">
    <property type="term" value="F:metal ion binding"/>
    <property type="evidence" value="ECO:0007669"/>
    <property type="project" value="UniProtKB-KW"/>
</dbReference>
<evidence type="ECO:0000256" key="8">
    <source>
        <dbReference type="ARBA" id="ARBA00022801"/>
    </source>
</evidence>
<protein>
    <submittedName>
        <fullName evidence="16">ERCC4 domain protein</fullName>
    </submittedName>
</protein>
<dbReference type="GO" id="GO:0000712">
    <property type="term" value="P:resolution of meiotic recombination intermediates"/>
    <property type="evidence" value="ECO:0007669"/>
    <property type="project" value="TreeGrafter"/>
</dbReference>
<feature type="compositionally biased region" description="Basic residues" evidence="14">
    <location>
        <begin position="298"/>
        <end position="311"/>
    </location>
</feature>
<reference evidence="16 17" key="1">
    <citation type="journal article" date="2016" name="Genome Biol. Evol.">
        <title>Divergent and convergent evolution of fungal pathogenicity.</title>
        <authorList>
            <person name="Shang Y."/>
            <person name="Xiao G."/>
            <person name="Zheng P."/>
            <person name="Cen K."/>
            <person name="Zhan S."/>
            <person name="Wang C."/>
        </authorList>
    </citation>
    <scope>NUCLEOTIDE SEQUENCE [LARGE SCALE GENOMIC DNA]</scope>
    <source>
        <strain evidence="16 17">RCEF 1005</strain>
    </source>
</reference>
<dbReference type="Pfam" id="PF02732">
    <property type="entry name" value="ERCC4"/>
    <property type="match status" value="1"/>
</dbReference>
<dbReference type="AlphaFoldDB" id="A0A168I2L5"/>
<comment type="cofactor">
    <cofactor evidence="1">
        <name>Mg(2+)</name>
        <dbReference type="ChEBI" id="CHEBI:18420"/>
    </cofactor>
</comment>
<dbReference type="GO" id="GO:0048476">
    <property type="term" value="C:Holliday junction resolvase complex"/>
    <property type="evidence" value="ECO:0007669"/>
    <property type="project" value="InterPro"/>
</dbReference>
<feature type="compositionally biased region" description="Basic and acidic residues" evidence="14">
    <location>
        <begin position="15"/>
        <end position="24"/>
    </location>
</feature>
<evidence type="ECO:0000256" key="6">
    <source>
        <dbReference type="ARBA" id="ARBA00022759"/>
    </source>
</evidence>
<evidence type="ECO:0000256" key="13">
    <source>
        <dbReference type="ARBA" id="ARBA00023254"/>
    </source>
</evidence>
<keyword evidence="11" id="KW-0234">DNA repair</keyword>
<evidence type="ECO:0000256" key="4">
    <source>
        <dbReference type="ARBA" id="ARBA00022722"/>
    </source>
</evidence>
<keyword evidence="8" id="KW-0378">Hydrolase</keyword>
<evidence type="ECO:0000256" key="5">
    <source>
        <dbReference type="ARBA" id="ARBA00022723"/>
    </source>
</evidence>
<dbReference type="EMBL" id="AZHF01000003">
    <property type="protein sequence ID" value="OAA78649.1"/>
    <property type="molecule type" value="Genomic_DNA"/>
</dbReference>
<dbReference type="PANTHER" id="PTHR21077:SF5">
    <property type="entry name" value="CROSSOVER JUNCTION ENDONUCLEASE MMS4"/>
    <property type="match status" value="1"/>
</dbReference>
<dbReference type="GO" id="GO:0031573">
    <property type="term" value="P:mitotic intra-S DNA damage checkpoint signaling"/>
    <property type="evidence" value="ECO:0007669"/>
    <property type="project" value="TreeGrafter"/>
</dbReference>
<comment type="similarity">
    <text evidence="3">Belongs to the EME1/MMS4 family.</text>
</comment>
<dbReference type="InterPro" id="IPR047521">
    <property type="entry name" value="XPF_nuclease_EME1_ascomycetes"/>
</dbReference>
<evidence type="ECO:0000256" key="9">
    <source>
        <dbReference type="ARBA" id="ARBA00022842"/>
    </source>
</evidence>
<evidence type="ECO:0000256" key="11">
    <source>
        <dbReference type="ARBA" id="ARBA00023204"/>
    </source>
</evidence>
<keyword evidence="9" id="KW-0460">Magnesium</keyword>
<evidence type="ECO:0000259" key="15">
    <source>
        <dbReference type="SMART" id="SM00891"/>
    </source>
</evidence>
<feature type="region of interest" description="Disordered" evidence="14">
    <location>
        <begin position="293"/>
        <end position="352"/>
    </location>
</feature>
<dbReference type="PANTHER" id="PTHR21077">
    <property type="entry name" value="EME1 PROTEIN"/>
    <property type="match status" value="1"/>
</dbReference>
<evidence type="ECO:0000256" key="12">
    <source>
        <dbReference type="ARBA" id="ARBA00023242"/>
    </source>
</evidence>
<feature type="domain" description="ERCC4" evidence="15">
    <location>
        <begin position="375"/>
        <end position="633"/>
    </location>
</feature>
<dbReference type="InterPro" id="IPR042530">
    <property type="entry name" value="EME1/EME2_C"/>
</dbReference>
<dbReference type="GO" id="GO:0003677">
    <property type="term" value="F:DNA binding"/>
    <property type="evidence" value="ECO:0007669"/>
    <property type="project" value="InterPro"/>
</dbReference>
<name>A0A168I2L5_CORDF</name>
<dbReference type="InterPro" id="IPR006166">
    <property type="entry name" value="ERCC4_domain"/>
</dbReference>
<accession>A0A168I2L5</accession>
<feature type="region of interest" description="Disordered" evidence="14">
    <location>
        <begin position="1"/>
        <end position="24"/>
    </location>
</feature>
<dbReference type="STRING" id="1081108.A0A168I2L5"/>
<evidence type="ECO:0000313" key="16">
    <source>
        <dbReference type="EMBL" id="OAA78649.1"/>
    </source>
</evidence>
<keyword evidence="6" id="KW-0255">Endonuclease</keyword>
<feature type="compositionally biased region" description="Low complexity" evidence="14">
    <location>
        <begin position="256"/>
        <end position="274"/>
    </location>
</feature>
<keyword evidence="12" id="KW-0539">Nucleus</keyword>
<proteinExistence type="inferred from homology"/>
<feature type="region of interest" description="Disordered" evidence="14">
    <location>
        <begin position="169"/>
        <end position="274"/>
    </location>
</feature>
<evidence type="ECO:0000256" key="7">
    <source>
        <dbReference type="ARBA" id="ARBA00022763"/>
    </source>
</evidence>
<evidence type="ECO:0000313" key="17">
    <source>
        <dbReference type="Proteomes" id="UP000076881"/>
    </source>
</evidence>
<dbReference type="Gene3D" id="3.40.50.10130">
    <property type="match status" value="1"/>
</dbReference>
<keyword evidence="5" id="KW-0479">Metal-binding</keyword>
<gene>
    <name evidence="16" type="ORF">LEL_05472</name>
</gene>
<evidence type="ECO:0000256" key="10">
    <source>
        <dbReference type="ARBA" id="ARBA00023172"/>
    </source>
</evidence>
<dbReference type="Gene3D" id="1.10.150.670">
    <property type="entry name" value="Crossover junction endonuclease EME1, DNA-binding domain"/>
    <property type="match status" value="1"/>
</dbReference>
<dbReference type="GO" id="GO:0005634">
    <property type="term" value="C:nucleus"/>
    <property type="evidence" value="ECO:0007669"/>
    <property type="project" value="UniProtKB-SubCell"/>
</dbReference>
<feature type="compositionally biased region" description="Basic and acidic residues" evidence="14">
    <location>
        <begin position="332"/>
        <end position="352"/>
    </location>
</feature>
<evidence type="ECO:0000256" key="14">
    <source>
        <dbReference type="SAM" id="MobiDB-lite"/>
    </source>
</evidence>
<dbReference type="InterPro" id="IPR033310">
    <property type="entry name" value="Mms4/EME1/EME2"/>
</dbReference>
<comment type="caution">
    <text evidence="16">The sequence shown here is derived from an EMBL/GenBank/DDBJ whole genome shotgun (WGS) entry which is preliminary data.</text>
</comment>
<evidence type="ECO:0000256" key="1">
    <source>
        <dbReference type="ARBA" id="ARBA00001946"/>
    </source>
</evidence>